<sequence>MRPEICTPKRYRGKTMYALQLW</sequence>
<proteinExistence type="predicted"/>
<accession>A0A0A8Y8K9</accession>
<name>A0A0A8Y8K9_ARUDO</name>
<organism evidence="1">
    <name type="scientific">Arundo donax</name>
    <name type="common">Giant reed</name>
    <name type="synonym">Donax arundinaceus</name>
    <dbReference type="NCBI Taxonomy" id="35708"/>
    <lineage>
        <taxon>Eukaryota</taxon>
        <taxon>Viridiplantae</taxon>
        <taxon>Streptophyta</taxon>
        <taxon>Embryophyta</taxon>
        <taxon>Tracheophyta</taxon>
        <taxon>Spermatophyta</taxon>
        <taxon>Magnoliopsida</taxon>
        <taxon>Liliopsida</taxon>
        <taxon>Poales</taxon>
        <taxon>Poaceae</taxon>
        <taxon>PACMAD clade</taxon>
        <taxon>Arundinoideae</taxon>
        <taxon>Arundineae</taxon>
        <taxon>Arundo</taxon>
    </lineage>
</organism>
<protein>
    <submittedName>
        <fullName evidence="1">Uncharacterized protein</fullName>
    </submittedName>
</protein>
<dbReference type="EMBL" id="GBRH01276317">
    <property type="protein sequence ID" value="JAD21578.1"/>
    <property type="molecule type" value="Transcribed_RNA"/>
</dbReference>
<dbReference type="AlphaFoldDB" id="A0A0A8Y8K9"/>
<evidence type="ECO:0000313" key="1">
    <source>
        <dbReference type="EMBL" id="JAD21578.1"/>
    </source>
</evidence>
<reference evidence="1" key="2">
    <citation type="journal article" date="2015" name="Data Brief">
        <title>Shoot transcriptome of the giant reed, Arundo donax.</title>
        <authorList>
            <person name="Barrero R.A."/>
            <person name="Guerrero F.D."/>
            <person name="Moolhuijzen P."/>
            <person name="Goolsby J.A."/>
            <person name="Tidwell J."/>
            <person name="Bellgard S.E."/>
            <person name="Bellgard M.I."/>
        </authorList>
    </citation>
    <scope>NUCLEOTIDE SEQUENCE</scope>
    <source>
        <tissue evidence="1">Shoot tissue taken approximately 20 cm above the soil surface</tissue>
    </source>
</reference>
<reference evidence="1" key="1">
    <citation type="submission" date="2014-09" db="EMBL/GenBank/DDBJ databases">
        <authorList>
            <person name="Magalhaes I.L.F."/>
            <person name="Oliveira U."/>
            <person name="Santos F.R."/>
            <person name="Vidigal T.H.D.A."/>
            <person name="Brescovit A.D."/>
            <person name="Santos A.J."/>
        </authorList>
    </citation>
    <scope>NUCLEOTIDE SEQUENCE</scope>
    <source>
        <tissue evidence="1">Shoot tissue taken approximately 20 cm above the soil surface</tissue>
    </source>
</reference>